<sequence length="87" mass="10098">MSGKEVLEQLLAINRSCREALAQNDFQKLQAILDIKKDLMKLLKSSQFSKDDISEIEQVLRDEEELARLVLLKKRSLVEFMNVSNFN</sequence>
<dbReference type="Proteomes" id="UP000076964">
    <property type="component" value="Unassembled WGS sequence"/>
</dbReference>
<proteinExistence type="predicted"/>
<protein>
    <recommendedName>
        <fullName evidence="3">Flagellar protein FliT</fullName>
    </recommendedName>
</protein>
<dbReference type="AlphaFoldDB" id="A0A177EAA7"/>
<name>A0A177EAA7_9BACT</name>
<dbReference type="RefSeq" id="WP_068541228.1">
    <property type="nucleotide sequence ID" value="NZ_LSFI01000010.1"/>
</dbReference>
<gene>
    <name evidence="1" type="ORF">TH606_03055</name>
</gene>
<accession>A0A177EAA7</accession>
<organism evidence="1 2">
    <name type="scientific">Thermodesulfatator autotrophicus</name>
    <dbReference type="NCBI Taxonomy" id="1795632"/>
    <lineage>
        <taxon>Bacteria</taxon>
        <taxon>Pseudomonadati</taxon>
        <taxon>Thermodesulfobacteriota</taxon>
        <taxon>Thermodesulfobacteria</taxon>
        <taxon>Thermodesulfobacteriales</taxon>
        <taxon>Thermodesulfatatoraceae</taxon>
        <taxon>Thermodesulfatator</taxon>
    </lineage>
</organism>
<evidence type="ECO:0008006" key="3">
    <source>
        <dbReference type="Google" id="ProtNLM"/>
    </source>
</evidence>
<reference evidence="1 2" key="1">
    <citation type="submission" date="2016-02" db="EMBL/GenBank/DDBJ databases">
        <title>Draft genome sequence of Thermodesulfatator sp. S606.</title>
        <authorList>
            <person name="Lai Q."/>
            <person name="Cao J."/>
            <person name="Dupont S."/>
            <person name="Shao Z."/>
            <person name="Jebbar M."/>
            <person name="Alain K."/>
        </authorList>
    </citation>
    <scope>NUCLEOTIDE SEQUENCE [LARGE SCALE GENOMIC DNA]</scope>
    <source>
        <strain evidence="1 2">S606</strain>
    </source>
</reference>
<evidence type="ECO:0000313" key="2">
    <source>
        <dbReference type="Proteomes" id="UP000076964"/>
    </source>
</evidence>
<comment type="caution">
    <text evidence="1">The sequence shown here is derived from an EMBL/GenBank/DDBJ whole genome shotgun (WGS) entry which is preliminary data.</text>
</comment>
<dbReference type="EMBL" id="LSFI01000010">
    <property type="protein sequence ID" value="OAG28132.1"/>
    <property type="molecule type" value="Genomic_DNA"/>
</dbReference>
<dbReference type="STRING" id="1795632.TH606_03055"/>
<evidence type="ECO:0000313" key="1">
    <source>
        <dbReference type="EMBL" id="OAG28132.1"/>
    </source>
</evidence>
<dbReference type="OrthoDB" id="9811108at2"/>
<keyword evidence="2" id="KW-1185">Reference proteome</keyword>